<dbReference type="InterPro" id="IPR001623">
    <property type="entry name" value="DnaJ_domain"/>
</dbReference>
<dbReference type="PRINTS" id="PR00728">
    <property type="entry name" value="SIGNALPTASE"/>
</dbReference>
<evidence type="ECO:0000256" key="9">
    <source>
        <dbReference type="ARBA" id="ARBA00022801"/>
    </source>
</evidence>
<dbReference type="InterPro" id="IPR018253">
    <property type="entry name" value="DnaJ_domain_CS"/>
</dbReference>
<dbReference type="EC" id="3.4.21.89" evidence="4"/>
<comment type="caution">
    <text evidence="15">The sequence shown here is derived from an EMBL/GenBank/DDBJ whole genome shotgun (WGS) entry which is preliminary data.</text>
</comment>
<dbReference type="PRINTS" id="PR00625">
    <property type="entry name" value="JDOMAIN"/>
</dbReference>
<dbReference type="PANTHER" id="PTHR10806:SF6">
    <property type="entry name" value="SIGNAL PEPTIDASE COMPLEX CATALYTIC SUBUNIT SEC11"/>
    <property type="match status" value="1"/>
</dbReference>
<reference evidence="15 16" key="1">
    <citation type="submission" date="2016-02" db="EMBL/GenBank/DDBJ databases">
        <title>Genome analysis of coral dinoflagellate symbionts highlights evolutionary adaptations to a symbiotic lifestyle.</title>
        <authorList>
            <person name="Aranda M."/>
            <person name="Li Y."/>
            <person name="Liew Y.J."/>
            <person name="Baumgarten S."/>
            <person name="Simakov O."/>
            <person name="Wilson M."/>
            <person name="Piel J."/>
            <person name="Ashoor H."/>
            <person name="Bougouffa S."/>
            <person name="Bajic V.B."/>
            <person name="Ryu T."/>
            <person name="Ravasi T."/>
            <person name="Bayer T."/>
            <person name="Micklem G."/>
            <person name="Kim H."/>
            <person name="Bhak J."/>
            <person name="Lajeunesse T.C."/>
            <person name="Voolstra C.R."/>
        </authorList>
    </citation>
    <scope>NUCLEOTIDE SEQUENCE [LARGE SCALE GENOMIC DNA]</scope>
    <source>
        <strain evidence="15 16">CCMP2467</strain>
    </source>
</reference>
<keyword evidence="10" id="KW-0256">Endoplasmic reticulum</keyword>
<organism evidence="15 16">
    <name type="scientific">Symbiodinium microadriaticum</name>
    <name type="common">Dinoflagellate</name>
    <name type="synonym">Zooxanthella microadriatica</name>
    <dbReference type="NCBI Taxonomy" id="2951"/>
    <lineage>
        <taxon>Eukaryota</taxon>
        <taxon>Sar</taxon>
        <taxon>Alveolata</taxon>
        <taxon>Dinophyceae</taxon>
        <taxon>Suessiales</taxon>
        <taxon>Symbiodiniaceae</taxon>
        <taxon>Symbiodinium</taxon>
    </lineage>
</organism>
<comment type="subcellular location">
    <subcellularLocation>
        <location evidence="2">Endoplasmic reticulum membrane</location>
        <topology evidence="2">Single-pass type II membrane protein</topology>
    </subcellularLocation>
</comment>
<dbReference type="AlphaFoldDB" id="A0A1Q9CP98"/>
<dbReference type="GO" id="GO:0006465">
    <property type="term" value="P:signal peptide processing"/>
    <property type="evidence" value="ECO:0007669"/>
    <property type="project" value="InterPro"/>
</dbReference>
<evidence type="ECO:0000256" key="1">
    <source>
        <dbReference type="ARBA" id="ARBA00000677"/>
    </source>
</evidence>
<evidence type="ECO:0000256" key="10">
    <source>
        <dbReference type="ARBA" id="ARBA00022824"/>
    </source>
</evidence>
<dbReference type="Proteomes" id="UP000186817">
    <property type="component" value="Unassembled WGS sequence"/>
</dbReference>
<gene>
    <name evidence="15" type="primary">Sec11c</name>
    <name evidence="15" type="ORF">AK812_SmicGene34333</name>
</gene>
<keyword evidence="9" id="KW-0378">Hydrolase</keyword>
<dbReference type="PROSITE" id="PS50076">
    <property type="entry name" value="DNAJ_2"/>
    <property type="match status" value="1"/>
</dbReference>
<dbReference type="Gene3D" id="1.10.287.110">
    <property type="entry name" value="DnaJ domain"/>
    <property type="match status" value="1"/>
</dbReference>
<comment type="function">
    <text evidence="13">Catalytic component of the signal peptidase complex (SPC) which catalyzes the cleavage of N-terminal signal sequences from nascent proteins as they are translocated into the lumen of the endoplasmic reticulum. Specifically cleaves N-terminal signal peptides that contain a hydrophobic alpha-helix (h-region) shorter than 18-20 amino acids.</text>
</comment>
<dbReference type="NCBIfam" id="TIGR02228">
    <property type="entry name" value="sigpep_I_arch"/>
    <property type="match status" value="1"/>
</dbReference>
<keyword evidence="7" id="KW-0645">Protease</keyword>
<evidence type="ECO:0000313" key="15">
    <source>
        <dbReference type="EMBL" id="OLP84759.1"/>
    </source>
</evidence>
<dbReference type="SUPFAM" id="SSF46565">
    <property type="entry name" value="Chaperone J-domain"/>
    <property type="match status" value="1"/>
</dbReference>
<keyword evidence="11" id="KW-1133">Transmembrane helix</keyword>
<dbReference type="InterPro" id="IPR019533">
    <property type="entry name" value="Peptidase_S26"/>
</dbReference>
<dbReference type="InterPro" id="IPR036869">
    <property type="entry name" value="J_dom_sf"/>
</dbReference>
<evidence type="ECO:0000256" key="8">
    <source>
        <dbReference type="ARBA" id="ARBA00022692"/>
    </source>
</evidence>
<dbReference type="GO" id="GO:0009003">
    <property type="term" value="F:signal peptidase activity"/>
    <property type="evidence" value="ECO:0007669"/>
    <property type="project" value="UniProtKB-EC"/>
</dbReference>
<dbReference type="Pfam" id="PF00717">
    <property type="entry name" value="Peptidase_S24"/>
    <property type="match status" value="1"/>
</dbReference>
<keyword evidence="12" id="KW-0472">Membrane</keyword>
<accession>A0A1Q9CP98</accession>
<keyword evidence="8" id="KW-0812">Transmembrane</keyword>
<name>A0A1Q9CP98_SYMMI</name>
<proteinExistence type="inferred from homology"/>
<dbReference type="OrthoDB" id="10257561at2759"/>
<evidence type="ECO:0000256" key="11">
    <source>
        <dbReference type="ARBA" id="ARBA00022989"/>
    </source>
</evidence>
<dbReference type="PANTHER" id="PTHR10806">
    <property type="entry name" value="SIGNAL PEPTIDASE COMPLEX CATALYTIC SUBUNIT SEC11"/>
    <property type="match status" value="1"/>
</dbReference>
<evidence type="ECO:0000256" key="3">
    <source>
        <dbReference type="ARBA" id="ARBA00011035"/>
    </source>
</evidence>
<dbReference type="InterPro" id="IPR019758">
    <property type="entry name" value="Pept_S26A_signal_pept_1_CS"/>
</dbReference>
<dbReference type="GO" id="GO:0004252">
    <property type="term" value="F:serine-type endopeptidase activity"/>
    <property type="evidence" value="ECO:0007669"/>
    <property type="project" value="InterPro"/>
</dbReference>
<sequence>MSGRRSILPRLAAGTYSAASRILSLAESVQQYVGEFRDLAKRPRSFLTQVLNLGCIVFSALMLWKGLMVVTKSESPVVVVLSGSMEPGLQRGDILFLTLFGEPFKPGDVVVFQIEGRDIPIVHRLLNVHEKPDGTLSMLTKGDNNQVDDRGLYAARQLFLSKKEIMGRAQAYLPYVGMVTIWLNDYPWLKYVLIGSMGFFVIIGRTRARVMNDNRATFCCCRNLNRSVAVAQPCGQNSAGLGDEASGVAKAKAEDYYKVLGVDRSASDSEIAKAYKKLALKYHPDKNPDNKAQAEENFKVITEAYEVLHDHDKRKAYDQFGKAGVSGGAGGPGGGPGVSFQHADEIFKAFFGAGDPFSFFGGDGDDDLAGFFGGKGGMPGGARVIFRNGGMPGMGGMGGGMGGMGGMPGMGGGDFGGFPGFGGMGMGPMGGMMGKGAGKSRPAPPAWAMPVNTAVVIHGLKSPEHNSKQGKVTAWDDSKGRYEVSLDSEEATLSLRPANLTQRCTIKIVGIESQPDLNGKSAQILSFDKENWRYTVRLKERPASGRDALGLQPSNVILPKGTRVVLANLGKEEFNGLMAHITDVHEDTSRYEVACQNGKAIKIKFENVVC</sequence>
<protein>
    <recommendedName>
        <fullName evidence="5">Signal peptidase complex catalytic subunit SEC11</fullName>
        <ecNumber evidence="4">3.4.21.89</ecNumber>
    </recommendedName>
    <alternativeName>
        <fullName evidence="6">Signal peptidase complex catalytic subunit sec11</fullName>
    </alternativeName>
</protein>
<evidence type="ECO:0000256" key="13">
    <source>
        <dbReference type="ARBA" id="ARBA00045533"/>
    </source>
</evidence>
<feature type="domain" description="J" evidence="14">
    <location>
        <begin position="255"/>
        <end position="321"/>
    </location>
</feature>
<dbReference type="GO" id="GO:0005787">
    <property type="term" value="C:signal peptidase complex"/>
    <property type="evidence" value="ECO:0007669"/>
    <property type="project" value="TreeGrafter"/>
</dbReference>
<dbReference type="PROSITE" id="PS00761">
    <property type="entry name" value="SPASE_I_3"/>
    <property type="match status" value="1"/>
</dbReference>
<dbReference type="SMART" id="SM00271">
    <property type="entry name" value="DnaJ"/>
    <property type="match status" value="1"/>
</dbReference>
<dbReference type="InterPro" id="IPR001733">
    <property type="entry name" value="Peptidase_S26B"/>
</dbReference>
<dbReference type="CDD" id="cd06257">
    <property type="entry name" value="DnaJ"/>
    <property type="match status" value="1"/>
</dbReference>
<evidence type="ECO:0000256" key="5">
    <source>
        <dbReference type="ARBA" id="ARBA00019685"/>
    </source>
</evidence>
<evidence type="ECO:0000256" key="6">
    <source>
        <dbReference type="ARBA" id="ARBA00021755"/>
    </source>
</evidence>
<dbReference type="Pfam" id="PF00226">
    <property type="entry name" value="DnaJ"/>
    <property type="match status" value="1"/>
</dbReference>
<comment type="catalytic activity">
    <reaction evidence="1">
        <text>Cleavage of hydrophobic, N-terminal signal or leader sequences from secreted and periplasmic proteins.</text>
        <dbReference type="EC" id="3.4.21.89"/>
    </reaction>
</comment>
<dbReference type="InterPro" id="IPR036286">
    <property type="entry name" value="LexA/Signal_pep-like_sf"/>
</dbReference>
<evidence type="ECO:0000256" key="7">
    <source>
        <dbReference type="ARBA" id="ARBA00022670"/>
    </source>
</evidence>
<evidence type="ECO:0000313" key="16">
    <source>
        <dbReference type="Proteomes" id="UP000186817"/>
    </source>
</evidence>
<evidence type="ECO:0000256" key="12">
    <source>
        <dbReference type="ARBA" id="ARBA00023136"/>
    </source>
</evidence>
<dbReference type="PROSITE" id="PS00636">
    <property type="entry name" value="DNAJ_1"/>
    <property type="match status" value="1"/>
</dbReference>
<dbReference type="InterPro" id="IPR015927">
    <property type="entry name" value="Peptidase_S24_S26A/B/C"/>
</dbReference>
<comment type="similarity">
    <text evidence="3">Belongs to the peptidase S26B family.</text>
</comment>
<keyword evidence="16" id="KW-1185">Reference proteome</keyword>
<evidence type="ECO:0000259" key="14">
    <source>
        <dbReference type="PROSITE" id="PS50076"/>
    </source>
</evidence>
<dbReference type="SUPFAM" id="SSF51306">
    <property type="entry name" value="LexA/Signal peptidase"/>
    <property type="match status" value="1"/>
</dbReference>
<evidence type="ECO:0000256" key="2">
    <source>
        <dbReference type="ARBA" id="ARBA00004648"/>
    </source>
</evidence>
<dbReference type="CDD" id="cd06530">
    <property type="entry name" value="S26_SPase_I"/>
    <property type="match status" value="1"/>
</dbReference>
<dbReference type="Gene3D" id="2.10.109.10">
    <property type="entry name" value="Umud Fragment, subunit A"/>
    <property type="match status" value="1"/>
</dbReference>
<evidence type="ECO:0000256" key="4">
    <source>
        <dbReference type="ARBA" id="ARBA00013208"/>
    </source>
</evidence>
<dbReference type="EMBL" id="LSRX01001020">
    <property type="protein sequence ID" value="OLP84759.1"/>
    <property type="molecule type" value="Genomic_DNA"/>
</dbReference>